<proteinExistence type="predicted"/>
<organism evidence="1 2">
    <name type="scientific">Kineococcus glutinatus</name>
    <dbReference type="NCBI Taxonomy" id="1070872"/>
    <lineage>
        <taxon>Bacteria</taxon>
        <taxon>Bacillati</taxon>
        <taxon>Actinomycetota</taxon>
        <taxon>Actinomycetes</taxon>
        <taxon>Kineosporiales</taxon>
        <taxon>Kineosporiaceae</taxon>
        <taxon>Kineococcus</taxon>
    </lineage>
</organism>
<reference evidence="2" key="1">
    <citation type="journal article" date="2019" name="Int. J. Syst. Evol. Microbiol.">
        <title>The Global Catalogue of Microorganisms (GCM) 10K type strain sequencing project: providing services to taxonomists for standard genome sequencing and annotation.</title>
        <authorList>
            <consortium name="The Broad Institute Genomics Platform"/>
            <consortium name="The Broad Institute Genome Sequencing Center for Infectious Disease"/>
            <person name="Wu L."/>
            <person name="Ma J."/>
        </authorList>
    </citation>
    <scope>NUCLEOTIDE SEQUENCE [LARGE SCALE GENOMIC DNA]</scope>
    <source>
        <strain evidence="2">JCM 18126</strain>
    </source>
</reference>
<evidence type="ECO:0000313" key="1">
    <source>
        <dbReference type="EMBL" id="GAA4972578.1"/>
    </source>
</evidence>
<protein>
    <recommendedName>
        <fullName evidence="3">DUF4276 family protein</fullName>
    </recommendedName>
</protein>
<keyword evidence="2" id="KW-1185">Reference proteome</keyword>
<evidence type="ECO:0000313" key="2">
    <source>
        <dbReference type="Proteomes" id="UP001501195"/>
    </source>
</evidence>
<name>A0ABP9HK34_9ACTN</name>
<gene>
    <name evidence="1" type="ORF">GCM10023225_12660</name>
</gene>
<dbReference type="Proteomes" id="UP001501195">
    <property type="component" value="Unassembled WGS sequence"/>
</dbReference>
<comment type="caution">
    <text evidence="1">The sequence shown here is derived from an EMBL/GenBank/DDBJ whole genome shotgun (WGS) entry which is preliminary data.</text>
</comment>
<evidence type="ECO:0008006" key="3">
    <source>
        <dbReference type="Google" id="ProtNLM"/>
    </source>
</evidence>
<sequence>MSRANRGTRQILLFGEDPNDMETVKELVRGLRPDLNVKFTSLRTPITLVRGVRPETAKSVDRRLLAAIRAANVSAPVHATLLHEDADAVEPAHEALIERKEAQLDAAPGVVLAVVPAWEMESWWFQFPESVAKYRPTWGRLDKYAGRHVGKIVNAKEELKRALRSGARQGRAVEYSESDCPGIARVVVSLREYDSPKARSDSWSTFVRKIMAL</sequence>
<dbReference type="EMBL" id="BAABIL010000165">
    <property type="protein sequence ID" value="GAA4972578.1"/>
    <property type="molecule type" value="Genomic_DNA"/>
</dbReference>
<accession>A0ABP9HK34</accession>